<comment type="caution">
    <text evidence="2">The sequence shown here is derived from an EMBL/GenBank/DDBJ whole genome shotgun (WGS) entry which is preliminary data.</text>
</comment>
<evidence type="ECO:0000313" key="3">
    <source>
        <dbReference type="Proteomes" id="UP000186922"/>
    </source>
</evidence>
<evidence type="ECO:0000256" key="1">
    <source>
        <dbReference type="SAM" id="MobiDB-lite"/>
    </source>
</evidence>
<reference evidence="2 3" key="1">
    <citation type="journal article" date="2016" name="Nat. Commun.">
        <title>Extremotolerant tardigrade genome and improved radiotolerance of human cultured cells by tardigrade-unique protein.</title>
        <authorList>
            <person name="Hashimoto T."/>
            <person name="Horikawa D.D."/>
            <person name="Saito Y."/>
            <person name="Kuwahara H."/>
            <person name="Kozuka-Hata H."/>
            <person name="Shin-I T."/>
            <person name="Minakuchi Y."/>
            <person name="Ohishi K."/>
            <person name="Motoyama A."/>
            <person name="Aizu T."/>
            <person name="Enomoto A."/>
            <person name="Kondo K."/>
            <person name="Tanaka S."/>
            <person name="Hara Y."/>
            <person name="Koshikawa S."/>
            <person name="Sagara H."/>
            <person name="Miura T."/>
            <person name="Yokobori S."/>
            <person name="Miyagawa K."/>
            <person name="Suzuki Y."/>
            <person name="Kubo T."/>
            <person name="Oyama M."/>
            <person name="Kohara Y."/>
            <person name="Fujiyama A."/>
            <person name="Arakawa K."/>
            <person name="Katayama T."/>
            <person name="Toyoda A."/>
            <person name="Kunieda T."/>
        </authorList>
    </citation>
    <scope>NUCLEOTIDE SEQUENCE [LARGE SCALE GENOMIC DNA]</scope>
    <source>
        <strain evidence="2 3">YOKOZUNA-1</strain>
    </source>
</reference>
<feature type="region of interest" description="Disordered" evidence="1">
    <location>
        <begin position="1"/>
        <end position="21"/>
    </location>
</feature>
<sequence>MEQHTITTIKPITEAPTGSEGKIHERSVMMQLMPMEKGRDCRQMGSRDKSVAGAIQVFGQ</sequence>
<organism evidence="2 3">
    <name type="scientific">Ramazzottius varieornatus</name>
    <name type="common">Water bear</name>
    <name type="synonym">Tardigrade</name>
    <dbReference type="NCBI Taxonomy" id="947166"/>
    <lineage>
        <taxon>Eukaryota</taxon>
        <taxon>Metazoa</taxon>
        <taxon>Ecdysozoa</taxon>
        <taxon>Tardigrada</taxon>
        <taxon>Eutardigrada</taxon>
        <taxon>Parachela</taxon>
        <taxon>Hypsibioidea</taxon>
        <taxon>Ramazzottiidae</taxon>
        <taxon>Ramazzottius</taxon>
    </lineage>
</organism>
<dbReference type="Proteomes" id="UP000186922">
    <property type="component" value="Unassembled WGS sequence"/>
</dbReference>
<protein>
    <submittedName>
        <fullName evidence="2">Uncharacterized protein</fullName>
    </submittedName>
</protein>
<accession>A0A1D1UZS6</accession>
<name>A0A1D1UZS6_RAMVA</name>
<evidence type="ECO:0000313" key="2">
    <source>
        <dbReference type="EMBL" id="GAU93895.1"/>
    </source>
</evidence>
<proteinExistence type="predicted"/>
<gene>
    <name evidence="2" type="primary">RvY_05758-1</name>
    <name evidence="2" type="synonym">RvY_05758.1</name>
    <name evidence="2" type="ORF">RvY_05758</name>
</gene>
<feature type="compositionally biased region" description="Polar residues" evidence="1">
    <location>
        <begin position="1"/>
        <end position="10"/>
    </location>
</feature>
<dbReference type="EMBL" id="BDGG01000002">
    <property type="protein sequence ID" value="GAU93895.1"/>
    <property type="molecule type" value="Genomic_DNA"/>
</dbReference>
<keyword evidence="3" id="KW-1185">Reference proteome</keyword>
<dbReference type="AlphaFoldDB" id="A0A1D1UZS6"/>